<evidence type="ECO:0000256" key="2">
    <source>
        <dbReference type="ARBA" id="ARBA00004865"/>
    </source>
</evidence>
<dbReference type="GeneID" id="107227325"/>
<keyword evidence="16" id="KW-1185">Reference proteome</keyword>
<dbReference type="RefSeq" id="XP_046592337.1">
    <property type="nucleotide sequence ID" value="XM_046736381.1"/>
</dbReference>
<dbReference type="InterPro" id="IPR016055">
    <property type="entry name" value="A-D-PHexomutase_a/b/a-I/II/III"/>
</dbReference>
<proteinExistence type="inferred from homology"/>
<dbReference type="EC" id="5.4.2.3" evidence="4 11"/>
<evidence type="ECO:0000259" key="13">
    <source>
        <dbReference type="Pfam" id="PF02878"/>
    </source>
</evidence>
<dbReference type="InterPro" id="IPR036900">
    <property type="entry name" value="A-D-PHexomutase_C_sf"/>
</dbReference>
<feature type="domain" description="Alpha-D-phosphohexomutase alpha/beta/alpha" evidence="13">
    <location>
        <begin position="52"/>
        <end position="90"/>
    </location>
</feature>
<dbReference type="Proteomes" id="UP000829291">
    <property type="component" value="Chromosome 4"/>
</dbReference>
<dbReference type="InterPro" id="IPR005843">
    <property type="entry name" value="A-D-PHexomutase_C"/>
</dbReference>
<dbReference type="InterPro" id="IPR005844">
    <property type="entry name" value="A-D-PHexomutase_a/b/a-I"/>
</dbReference>
<evidence type="ECO:0000256" key="5">
    <source>
        <dbReference type="ARBA" id="ARBA00022553"/>
    </source>
</evidence>
<dbReference type="Pfam" id="PF00408">
    <property type="entry name" value="PGM_PMM_IV"/>
    <property type="match status" value="1"/>
</dbReference>
<dbReference type="Gene3D" id="3.30.310.50">
    <property type="entry name" value="Alpha-D-phosphohexomutase, C-terminal domain"/>
    <property type="match status" value="1"/>
</dbReference>
<reference evidence="17" key="1">
    <citation type="submission" date="2025-08" db="UniProtKB">
        <authorList>
            <consortium name="RefSeq"/>
        </authorList>
    </citation>
    <scope>IDENTIFICATION</scope>
    <source>
        <tissue evidence="17">Thorax and Abdomen</tissue>
    </source>
</reference>
<evidence type="ECO:0000259" key="12">
    <source>
        <dbReference type="Pfam" id="PF00408"/>
    </source>
</evidence>
<feature type="domain" description="Phosphoacetylglucosamine mutase AMG1" evidence="15">
    <location>
        <begin position="177"/>
        <end position="282"/>
    </location>
</feature>
<evidence type="ECO:0000256" key="6">
    <source>
        <dbReference type="ARBA" id="ARBA00022723"/>
    </source>
</evidence>
<feature type="domain" description="Phosphoacetylglucosamine mutase AMG1" evidence="14">
    <location>
        <begin position="296"/>
        <end position="436"/>
    </location>
</feature>
<protein>
    <recommendedName>
        <fullName evidence="4 11">Phosphoacetylglucosamine mutase</fullName>
        <shortName evidence="11">PAGM</shortName>
        <ecNumber evidence="4 11">5.4.2.3</ecNumber>
    </recommendedName>
    <alternativeName>
        <fullName evidence="10 11">Acetylglucosamine phosphomutase</fullName>
    </alternativeName>
    <alternativeName>
        <fullName evidence="9 11">N-acetylglucosamine-phosphate mutase</fullName>
    </alternativeName>
</protein>
<evidence type="ECO:0000256" key="4">
    <source>
        <dbReference type="ARBA" id="ARBA00012731"/>
    </source>
</evidence>
<dbReference type="PANTHER" id="PTHR45955">
    <property type="entry name" value="PHOSPHOACETYLGLUCOSAMINE MUTASE"/>
    <property type="match status" value="1"/>
</dbReference>
<evidence type="ECO:0000256" key="3">
    <source>
        <dbReference type="ARBA" id="ARBA00010231"/>
    </source>
</evidence>
<comment type="pathway">
    <text evidence="2 11">Nucleotide-sugar biosynthesis; UDP-N-acetyl-alpha-D-glucosamine biosynthesis; N-acetyl-alpha-D-glucosamine 1-phosphate from alpha-D-glucosamine 6-phosphate (route I): step 2/2.</text>
</comment>
<evidence type="ECO:0000256" key="11">
    <source>
        <dbReference type="PIRNR" id="PIRNR016408"/>
    </source>
</evidence>
<dbReference type="Gene3D" id="3.40.120.10">
    <property type="entry name" value="Alpha-D-Glucose-1,6-Bisphosphate, subunit A, domain 3"/>
    <property type="match status" value="2"/>
</dbReference>
<dbReference type="PIRSF" id="PIRSF016408">
    <property type="entry name" value="PAGM"/>
    <property type="match status" value="1"/>
</dbReference>
<evidence type="ECO:0000313" key="16">
    <source>
        <dbReference type="Proteomes" id="UP000829291"/>
    </source>
</evidence>
<evidence type="ECO:0000259" key="14">
    <source>
        <dbReference type="Pfam" id="PF21404"/>
    </source>
</evidence>
<organism evidence="16 17">
    <name type="scientific">Neodiprion lecontei</name>
    <name type="common">Redheaded pine sawfly</name>
    <dbReference type="NCBI Taxonomy" id="441921"/>
    <lineage>
        <taxon>Eukaryota</taxon>
        <taxon>Metazoa</taxon>
        <taxon>Ecdysozoa</taxon>
        <taxon>Arthropoda</taxon>
        <taxon>Hexapoda</taxon>
        <taxon>Insecta</taxon>
        <taxon>Pterygota</taxon>
        <taxon>Neoptera</taxon>
        <taxon>Endopterygota</taxon>
        <taxon>Hymenoptera</taxon>
        <taxon>Tenthredinoidea</taxon>
        <taxon>Diprionidae</taxon>
        <taxon>Diprioninae</taxon>
        <taxon>Neodiprion</taxon>
    </lineage>
</organism>
<comment type="function">
    <text evidence="11">Catalyzes the conversion of GlcNAc-6-P into GlcNAc-1-P during the synthesis of uridine diphosphate/UDP-GlcNAc, a sugar nucleotide critical to multiple glycosylation pathways including protein N- and O-glycosylation.</text>
</comment>
<dbReference type="InterPro" id="IPR049023">
    <property type="entry name" value="AMG1_II"/>
</dbReference>
<evidence type="ECO:0000313" key="17">
    <source>
        <dbReference type="RefSeq" id="XP_046592337.1"/>
    </source>
</evidence>
<dbReference type="PANTHER" id="PTHR45955:SF1">
    <property type="entry name" value="PHOSPHOACETYLGLUCOSAMINE MUTASE"/>
    <property type="match status" value="1"/>
</dbReference>
<evidence type="ECO:0000256" key="9">
    <source>
        <dbReference type="ARBA" id="ARBA00031926"/>
    </source>
</evidence>
<comment type="cofactor">
    <cofactor evidence="11">
        <name>Mg(2+)</name>
        <dbReference type="ChEBI" id="CHEBI:18420"/>
    </cofactor>
    <text evidence="11">Binds 1 Mg(2+) ion per subunit.</text>
</comment>
<dbReference type="Pfam" id="PF02878">
    <property type="entry name" value="PGM_PMM_I"/>
    <property type="match status" value="2"/>
</dbReference>
<dbReference type="InterPro" id="IPR016657">
    <property type="entry name" value="PAGM"/>
</dbReference>
<evidence type="ECO:0000256" key="1">
    <source>
        <dbReference type="ARBA" id="ARBA00000558"/>
    </source>
</evidence>
<comment type="similarity">
    <text evidence="3 11">Belongs to the phosphohexose mutase family.</text>
</comment>
<gene>
    <name evidence="17" type="primary">LOC107227325</name>
</gene>
<keyword evidence="8 11" id="KW-0413">Isomerase</keyword>
<keyword evidence="6 11" id="KW-0479">Metal-binding</keyword>
<keyword evidence="7 11" id="KW-0460">Magnesium</keyword>
<name>A0ABM3FWE8_NEOLC</name>
<evidence type="ECO:0000256" key="8">
    <source>
        <dbReference type="ARBA" id="ARBA00023235"/>
    </source>
</evidence>
<dbReference type="Pfam" id="PF21405">
    <property type="entry name" value="AMG1_II"/>
    <property type="match status" value="1"/>
</dbReference>
<feature type="domain" description="Alpha-D-phosphohexomutase C-terminal" evidence="12">
    <location>
        <begin position="475"/>
        <end position="525"/>
    </location>
</feature>
<sequence>MDVTSIETAKSLHPKMYDGHIQYGTAGFRTRSEILDHVMFRMGLLAVLRSKSKRAAIGLMITASHNEEPDNGVKLVDPAGEMLEASWEKLATELANVEDAKLVSTLQNIVSTQNIDINAPANVVVGRDTRQSSPRLATAAVDGIKALQGMVNDFAVITTPQLHYLVVCLNTNESYGIATLHGYYQKLSNAFKEIRGSSPSYKNYTPNLVLDGANGVGAIAVREFQKYLGDSIQIELYNDGSGKLNYMCGADFVKVQQTQPMNVPQQQNVRCASIDGDADRVVYYYTDGQNKFHLLDGDRIATLIASYFKELLQESGLDLQLGLVQTAYANGGSTDYISKVLKIPVACVPTGVKHLHHKALDFDIGVYFEANGHGTVTFKESALGTIRSAIANLRLSETARSAASKLLNAIEVINQTVGDALSDVLIVETILHSKGWSLADWEKSYTDLPNKQLKVKVRDRNVISTVDAERKCVTPAGLQERIDTLVATYPRGRSFVRPSGTEDLVRVYAEGQSVSEVQKLATEVSLAVYELAGGIGPIPIVPN</sequence>
<dbReference type="Pfam" id="PF21404">
    <property type="entry name" value="AMG1_III"/>
    <property type="match status" value="1"/>
</dbReference>
<evidence type="ECO:0000259" key="15">
    <source>
        <dbReference type="Pfam" id="PF21405"/>
    </source>
</evidence>
<dbReference type="CDD" id="cd03086">
    <property type="entry name" value="PGM3"/>
    <property type="match status" value="1"/>
</dbReference>
<dbReference type="SUPFAM" id="SSF53738">
    <property type="entry name" value="Phosphoglucomutase, first 3 domains"/>
    <property type="match status" value="4"/>
</dbReference>
<feature type="domain" description="Alpha-D-phosphohexomutase alpha/beta/alpha" evidence="13">
    <location>
        <begin position="110"/>
        <end position="171"/>
    </location>
</feature>
<comment type="catalytic activity">
    <reaction evidence="1 11">
        <text>N-acetyl-alpha-D-glucosamine 1-phosphate = N-acetyl-D-glucosamine 6-phosphate</text>
        <dbReference type="Rhea" id="RHEA:23804"/>
        <dbReference type="ChEBI" id="CHEBI:57513"/>
        <dbReference type="ChEBI" id="CHEBI:57776"/>
        <dbReference type="EC" id="5.4.2.3"/>
    </reaction>
</comment>
<evidence type="ECO:0000256" key="7">
    <source>
        <dbReference type="ARBA" id="ARBA00022842"/>
    </source>
</evidence>
<keyword evidence="5" id="KW-0597">Phosphoprotein</keyword>
<dbReference type="SUPFAM" id="SSF55957">
    <property type="entry name" value="Phosphoglucomutase, C-terminal domain"/>
    <property type="match status" value="1"/>
</dbReference>
<dbReference type="InterPro" id="IPR049022">
    <property type="entry name" value="AMG1_III"/>
</dbReference>
<evidence type="ECO:0000256" key="10">
    <source>
        <dbReference type="ARBA" id="ARBA00032065"/>
    </source>
</evidence>
<accession>A0ABM3FWE8</accession>